<dbReference type="WBParaSite" id="nRc.2.0.1.t12396-RA">
    <property type="protein sequence ID" value="nRc.2.0.1.t12396-RA"/>
    <property type="gene ID" value="nRc.2.0.1.g12396"/>
</dbReference>
<proteinExistence type="predicted"/>
<accession>A0A915IGJ0</accession>
<reference evidence="2" key="1">
    <citation type="submission" date="2022-11" db="UniProtKB">
        <authorList>
            <consortium name="WormBaseParasite"/>
        </authorList>
    </citation>
    <scope>IDENTIFICATION</scope>
</reference>
<organism evidence="1 2">
    <name type="scientific">Romanomermis culicivorax</name>
    <name type="common">Nematode worm</name>
    <dbReference type="NCBI Taxonomy" id="13658"/>
    <lineage>
        <taxon>Eukaryota</taxon>
        <taxon>Metazoa</taxon>
        <taxon>Ecdysozoa</taxon>
        <taxon>Nematoda</taxon>
        <taxon>Enoplea</taxon>
        <taxon>Dorylaimia</taxon>
        <taxon>Mermithida</taxon>
        <taxon>Mermithoidea</taxon>
        <taxon>Mermithidae</taxon>
        <taxon>Romanomermis</taxon>
    </lineage>
</organism>
<keyword evidence="1" id="KW-1185">Reference proteome</keyword>
<dbReference type="AlphaFoldDB" id="A0A915IGJ0"/>
<evidence type="ECO:0000313" key="1">
    <source>
        <dbReference type="Proteomes" id="UP000887565"/>
    </source>
</evidence>
<dbReference type="Proteomes" id="UP000887565">
    <property type="component" value="Unplaced"/>
</dbReference>
<name>A0A915IGJ0_ROMCU</name>
<protein>
    <submittedName>
        <fullName evidence="2">Uncharacterized protein</fullName>
    </submittedName>
</protein>
<evidence type="ECO:0000313" key="2">
    <source>
        <dbReference type="WBParaSite" id="nRc.2.0.1.t12396-RA"/>
    </source>
</evidence>
<sequence>MDLWGLSRTYTSRFIDHGQSHSIRNQSDCALNIASMTMEYELKLSLCLDLIEKLTILFTWRG</sequence>